<evidence type="ECO:0000256" key="11">
    <source>
        <dbReference type="ARBA" id="ARBA00074171"/>
    </source>
</evidence>
<dbReference type="CDD" id="cd02094">
    <property type="entry name" value="P-type_ATPase_Cu-like"/>
    <property type="match status" value="1"/>
</dbReference>
<dbReference type="NCBIfam" id="TIGR01511">
    <property type="entry name" value="ATPase-IB1_Cu"/>
    <property type="match status" value="1"/>
</dbReference>
<evidence type="ECO:0000256" key="6">
    <source>
        <dbReference type="ARBA" id="ARBA00022840"/>
    </source>
</evidence>
<dbReference type="AlphaFoldDB" id="A0A285LU61"/>
<dbReference type="PRINTS" id="PR00119">
    <property type="entry name" value="CATATPASE"/>
</dbReference>
<dbReference type="PROSITE" id="PS00154">
    <property type="entry name" value="ATPASE_E1_E2"/>
    <property type="match status" value="1"/>
</dbReference>
<evidence type="ECO:0000256" key="1">
    <source>
        <dbReference type="ARBA" id="ARBA00004651"/>
    </source>
</evidence>
<dbReference type="Pfam" id="PF00122">
    <property type="entry name" value="E1-E2_ATPase"/>
    <property type="match status" value="1"/>
</dbReference>
<feature type="transmembrane region" description="Helical" evidence="12">
    <location>
        <begin position="406"/>
        <end position="429"/>
    </location>
</feature>
<feature type="domain" description="HMA" evidence="14">
    <location>
        <begin position="11"/>
        <end position="75"/>
    </location>
</feature>
<dbReference type="InterPro" id="IPR006121">
    <property type="entry name" value="HMA_dom"/>
</dbReference>
<proteinExistence type="inferred from homology"/>
<feature type="region of interest" description="Disordered" evidence="13">
    <location>
        <begin position="249"/>
        <end position="273"/>
    </location>
</feature>
<feature type="transmembrane region" description="Helical" evidence="12">
    <location>
        <begin position="745"/>
        <end position="763"/>
    </location>
</feature>
<keyword evidence="3 12" id="KW-0812">Transmembrane</keyword>
<dbReference type="Gene3D" id="3.40.50.1000">
    <property type="entry name" value="HAD superfamily/HAD-like"/>
    <property type="match status" value="1"/>
</dbReference>
<dbReference type="InterPro" id="IPR027256">
    <property type="entry name" value="P-typ_ATPase_IB"/>
</dbReference>
<dbReference type="Gene3D" id="3.40.1110.10">
    <property type="entry name" value="Calcium-transporting ATPase, cytoplasmic domain N"/>
    <property type="match status" value="1"/>
</dbReference>
<evidence type="ECO:0000256" key="5">
    <source>
        <dbReference type="ARBA" id="ARBA00022741"/>
    </source>
</evidence>
<dbReference type="GO" id="GO:0005507">
    <property type="term" value="F:copper ion binding"/>
    <property type="evidence" value="ECO:0007669"/>
    <property type="project" value="TreeGrafter"/>
</dbReference>
<keyword evidence="8 12" id="KW-1133">Transmembrane helix</keyword>
<organism evidence="15 16">
    <name type="scientific">Nocardia amikacinitolerans</name>
    <dbReference type="NCBI Taxonomy" id="756689"/>
    <lineage>
        <taxon>Bacteria</taxon>
        <taxon>Bacillati</taxon>
        <taxon>Actinomycetota</taxon>
        <taxon>Actinomycetes</taxon>
        <taxon>Mycobacteriales</taxon>
        <taxon>Nocardiaceae</taxon>
        <taxon>Nocardia</taxon>
    </lineage>
</organism>
<dbReference type="PANTHER" id="PTHR43520">
    <property type="entry name" value="ATP7, ISOFORM B"/>
    <property type="match status" value="1"/>
</dbReference>
<evidence type="ECO:0000313" key="15">
    <source>
        <dbReference type="EMBL" id="SNY87206.1"/>
    </source>
</evidence>
<dbReference type="InterPro" id="IPR017969">
    <property type="entry name" value="Heavy-metal-associated_CS"/>
</dbReference>
<dbReference type="STRING" id="1379680.GCA_001612615_03590"/>
<feature type="transmembrane region" description="Helical" evidence="12">
    <location>
        <begin position="161"/>
        <end position="182"/>
    </location>
</feature>
<dbReference type="Gene3D" id="3.30.70.100">
    <property type="match status" value="1"/>
</dbReference>
<evidence type="ECO:0000259" key="14">
    <source>
        <dbReference type="PROSITE" id="PS50846"/>
    </source>
</evidence>
<feature type="compositionally biased region" description="Basic and acidic residues" evidence="13">
    <location>
        <begin position="261"/>
        <end position="273"/>
    </location>
</feature>
<dbReference type="InterPro" id="IPR044492">
    <property type="entry name" value="P_typ_ATPase_HD_dom"/>
</dbReference>
<reference evidence="15 16" key="1">
    <citation type="submission" date="2017-09" db="EMBL/GenBank/DDBJ databases">
        <authorList>
            <person name="Ehlers B."/>
            <person name="Leendertz F.H."/>
        </authorList>
    </citation>
    <scope>NUCLEOTIDE SEQUENCE [LARGE SCALE GENOMIC DNA]</scope>
    <source>
        <strain evidence="15 16">DSM 45537</strain>
    </source>
</reference>
<comment type="catalytic activity">
    <reaction evidence="10">
        <text>ATP + H2O = ADP + phosphate + H(+)</text>
        <dbReference type="Rhea" id="RHEA:13065"/>
        <dbReference type="ChEBI" id="CHEBI:15377"/>
        <dbReference type="ChEBI" id="CHEBI:15378"/>
        <dbReference type="ChEBI" id="CHEBI:30616"/>
        <dbReference type="ChEBI" id="CHEBI:43474"/>
        <dbReference type="ChEBI" id="CHEBI:456216"/>
    </reaction>
</comment>
<dbReference type="PROSITE" id="PS50846">
    <property type="entry name" value="HMA_2"/>
    <property type="match status" value="1"/>
</dbReference>
<dbReference type="InterPro" id="IPR023298">
    <property type="entry name" value="ATPase_P-typ_TM_dom_sf"/>
</dbReference>
<dbReference type="RefSeq" id="WP_097246274.1">
    <property type="nucleotide sequence ID" value="NZ_OBEG01000004.1"/>
</dbReference>
<dbReference type="GO" id="GO:0043682">
    <property type="term" value="F:P-type divalent copper transporter activity"/>
    <property type="evidence" value="ECO:0007669"/>
    <property type="project" value="TreeGrafter"/>
</dbReference>
<evidence type="ECO:0000256" key="3">
    <source>
        <dbReference type="ARBA" id="ARBA00022692"/>
    </source>
</evidence>
<dbReference type="InterPro" id="IPR036412">
    <property type="entry name" value="HAD-like_sf"/>
</dbReference>
<keyword evidence="12" id="KW-1003">Cell membrane</keyword>
<evidence type="ECO:0000313" key="16">
    <source>
        <dbReference type="Proteomes" id="UP000219565"/>
    </source>
</evidence>
<dbReference type="CDD" id="cd00371">
    <property type="entry name" value="HMA"/>
    <property type="match status" value="1"/>
</dbReference>
<dbReference type="InterPro" id="IPR018303">
    <property type="entry name" value="ATPase_P-typ_P_site"/>
</dbReference>
<dbReference type="InterPro" id="IPR036163">
    <property type="entry name" value="HMA_dom_sf"/>
</dbReference>
<evidence type="ECO:0000256" key="4">
    <source>
        <dbReference type="ARBA" id="ARBA00022723"/>
    </source>
</evidence>
<dbReference type="Gene3D" id="2.70.150.10">
    <property type="entry name" value="Calcium-transporting ATPase, cytoplasmic transduction domain A"/>
    <property type="match status" value="1"/>
</dbReference>
<dbReference type="PROSITE" id="PS01047">
    <property type="entry name" value="HMA_1"/>
    <property type="match status" value="1"/>
</dbReference>
<dbReference type="InterPro" id="IPR023299">
    <property type="entry name" value="ATPase_P-typ_cyto_dom_N"/>
</dbReference>
<protein>
    <recommendedName>
        <fullName evidence="11">Cation-transporting P-type ATPase B</fullName>
    </recommendedName>
</protein>
<dbReference type="SUPFAM" id="SSF56784">
    <property type="entry name" value="HAD-like"/>
    <property type="match status" value="1"/>
</dbReference>
<dbReference type="NCBIfam" id="TIGR01494">
    <property type="entry name" value="ATPase_P-type"/>
    <property type="match status" value="1"/>
</dbReference>
<comment type="similarity">
    <text evidence="2 12">Belongs to the cation transport ATPase (P-type) (TC 3.A.3) family. Type IB subfamily.</text>
</comment>
<evidence type="ECO:0000256" key="12">
    <source>
        <dbReference type="RuleBase" id="RU362081"/>
    </source>
</evidence>
<evidence type="ECO:0000256" key="7">
    <source>
        <dbReference type="ARBA" id="ARBA00022967"/>
    </source>
</evidence>
<feature type="transmembrane region" description="Helical" evidence="12">
    <location>
        <begin position="380"/>
        <end position="400"/>
    </location>
</feature>
<name>A0A285LU61_9NOCA</name>
<dbReference type="SUPFAM" id="SSF81665">
    <property type="entry name" value="Calcium ATPase, transmembrane domain M"/>
    <property type="match status" value="1"/>
</dbReference>
<feature type="transmembrane region" description="Helical" evidence="12">
    <location>
        <begin position="722"/>
        <end position="739"/>
    </location>
</feature>
<keyword evidence="6 12" id="KW-0067">ATP-binding</keyword>
<dbReference type="InterPro" id="IPR001757">
    <property type="entry name" value="P_typ_ATPase"/>
</dbReference>
<dbReference type="GO" id="GO:0005886">
    <property type="term" value="C:plasma membrane"/>
    <property type="evidence" value="ECO:0007669"/>
    <property type="project" value="UniProtKB-SubCell"/>
</dbReference>
<dbReference type="GO" id="GO:0055070">
    <property type="term" value="P:copper ion homeostasis"/>
    <property type="evidence" value="ECO:0007669"/>
    <property type="project" value="TreeGrafter"/>
</dbReference>
<evidence type="ECO:0000256" key="10">
    <source>
        <dbReference type="ARBA" id="ARBA00049360"/>
    </source>
</evidence>
<dbReference type="SFLD" id="SFLDG00002">
    <property type="entry name" value="C1.7:_P-type_atpase_like"/>
    <property type="match status" value="1"/>
</dbReference>
<dbReference type="NCBIfam" id="TIGR01525">
    <property type="entry name" value="ATPase-IB_hvy"/>
    <property type="match status" value="1"/>
</dbReference>
<dbReference type="GO" id="GO:0016887">
    <property type="term" value="F:ATP hydrolysis activity"/>
    <property type="evidence" value="ECO:0007669"/>
    <property type="project" value="InterPro"/>
</dbReference>
<keyword evidence="5 12" id="KW-0547">Nucleotide-binding</keyword>
<feature type="transmembrane region" description="Helical" evidence="12">
    <location>
        <begin position="202"/>
        <end position="222"/>
    </location>
</feature>
<dbReference type="InterPro" id="IPR023214">
    <property type="entry name" value="HAD_sf"/>
</dbReference>
<accession>A0A285LU61</accession>
<sequence length="773" mass="79941">MTTATQSPATGQVELVIGGMTCASCANRIEKKLNKLDGVTATVNYATEKARVDFTGDVSPEDLIATVEQAGYTAALPAPPTEETEESAEADPTAALRTRLLVSLVLTVPVIAMAMIPALQFTNWQWLSLTLAAPVVVWGALPFHRAAWTNLRHGTATMDTLVSMGTLAALGWSLYALFWGTAGTPGMTHPFEFTISRMDGTGNIYLEAAAGVTTFILAGRFFEARSKRRAGAALRALLELGAKEVSVLRRGASDGPGGGSERNHGGTRERRHGDLVERRIPIEQLGVGDEFVVRPGEKIATDGVIVEGSSAVDASMLTGESVPVEVAADDAVVGATVNVGGRIVVRATRIGADTQLAQMAKLVEDAQNGKAQAQRLADKISGIFVPVVIALAVATLGFWLGTGGSVAAAFTAAVAVLIIACPCALGLATPTALMVGTGRGAQLGILIKGPEVLESTRRVDTVVLDKTGTVTTGKMTLLDVIAADGEDVSEVLALAGALEDSSEHPIAQAIAKGAREKVGELAAVEGFANIEGLGVQGVVDGHAVIVGRARLLADWSQHLDAELERAMHAAESEGKTPVAVGWDGKARGVLVVADAVKPTSAEAISQLKALGLTPIMLTGDNKAAARAIADQVGIEEVIAEVLPQDKVATVERLQAEGKVVAMVGDGVNDAAALAKADLGLAMGTGTDVAIEASDLTLVRGDLRAAADAIRLSRKTLGTIKGNLFWAFAYNVAAIPLAMAGLLNPMLAGAAMAFSSVFVVSNSLRLRGFRSTAL</sequence>
<keyword evidence="9 12" id="KW-0472">Membrane</keyword>
<evidence type="ECO:0000256" key="9">
    <source>
        <dbReference type="ARBA" id="ARBA00023136"/>
    </source>
</evidence>
<dbReference type="Pfam" id="PF00403">
    <property type="entry name" value="HMA"/>
    <property type="match status" value="1"/>
</dbReference>
<gene>
    <name evidence="15" type="ORF">SAMN04244553_4145</name>
</gene>
<dbReference type="GO" id="GO:0005524">
    <property type="term" value="F:ATP binding"/>
    <property type="evidence" value="ECO:0007669"/>
    <property type="project" value="UniProtKB-UniRule"/>
</dbReference>
<dbReference type="OrthoDB" id="7059309at2"/>
<dbReference type="FunFam" id="2.70.150.10:FF:000002">
    <property type="entry name" value="Copper-transporting ATPase 1, putative"/>
    <property type="match status" value="1"/>
</dbReference>
<keyword evidence="7" id="KW-1278">Translocase</keyword>
<dbReference type="PRINTS" id="PR00120">
    <property type="entry name" value="HATPASE"/>
</dbReference>
<keyword evidence="4 12" id="KW-0479">Metal-binding</keyword>
<comment type="subcellular location">
    <subcellularLocation>
        <location evidence="1">Cell membrane</location>
        <topology evidence="1">Multi-pass membrane protein</topology>
    </subcellularLocation>
</comment>
<evidence type="ECO:0000256" key="8">
    <source>
        <dbReference type="ARBA" id="ARBA00022989"/>
    </source>
</evidence>
<dbReference type="InterPro" id="IPR059000">
    <property type="entry name" value="ATPase_P-type_domA"/>
</dbReference>
<evidence type="ECO:0000256" key="2">
    <source>
        <dbReference type="ARBA" id="ARBA00006024"/>
    </source>
</evidence>
<dbReference type="SFLD" id="SFLDS00003">
    <property type="entry name" value="Haloacid_Dehalogenase"/>
    <property type="match status" value="1"/>
</dbReference>
<dbReference type="Proteomes" id="UP000219565">
    <property type="component" value="Unassembled WGS sequence"/>
</dbReference>
<feature type="transmembrane region" description="Helical" evidence="12">
    <location>
        <begin position="100"/>
        <end position="118"/>
    </location>
</feature>
<dbReference type="FunFam" id="3.30.70.100:FF:000005">
    <property type="entry name" value="Copper-exporting P-type ATPase A"/>
    <property type="match status" value="1"/>
</dbReference>
<dbReference type="EMBL" id="OBEG01000004">
    <property type="protein sequence ID" value="SNY87206.1"/>
    <property type="molecule type" value="Genomic_DNA"/>
</dbReference>
<evidence type="ECO:0000256" key="13">
    <source>
        <dbReference type="SAM" id="MobiDB-lite"/>
    </source>
</evidence>
<keyword evidence="16" id="KW-1185">Reference proteome</keyword>
<dbReference type="SUPFAM" id="SSF55008">
    <property type="entry name" value="HMA, heavy metal-associated domain"/>
    <property type="match status" value="1"/>
</dbReference>
<feature type="transmembrane region" description="Helical" evidence="12">
    <location>
        <begin position="124"/>
        <end position="141"/>
    </location>
</feature>
<dbReference type="PANTHER" id="PTHR43520:SF8">
    <property type="entry name" value="P-TYPE CU(+) TRANSPORTER"/>
    <property type="match status" value="1"/>
</dbReference>
<dbReference type="SFLD" id="SFLDF00027">
    <property type="entry name" value="p-type_atpase"/>
    <property type="match status" value="1"/>
</dbReference>
<dbReference type="InterPro" id="IPR008250">
    <property type="entry name" value="ATPase_P-typ_transduc_dom_A_sf"/>
</dbReference>
<dbReference type="SUPFAM" id="SSF81653">
    <property type="entry name" value="Calcium ATPase, transduction domain A"/>
    <property type="match status" value="1"/>
</dbReference>
<dbReference type="Pfam" id="PF00702">
    <property type="entry name" value="Hydrolase"/>
    <property type="match status" value="1"/>
</dbReference>